<dbReference type="Proteomes" id="UP001055634">
    <property type="component" value="Segment"/>
</dbReference>
<dbReference type="EMBL" id="ON529850">
    <property type="protein sequence ID" value="UTC28441.1"/>
    <property type="molecule type" value="Genomic_DNA"/>
</dbReference>
<evidence type="ECO:0000313" key="2">
    <source>
        <dbReference type="Proteomes" id="UP001055634"/>
    </source>
</evidence>
<gene>
    <name evidence="1" type="ORF">GURKE_04390</name>
</gene>
<proteinExistence type="predicted"/>
<evidence type="ECO:0000313" key="1">
    <source>
        <dbReference type="EMBL" id="UTC28441.1"/>
    </source>
</evidence>
<reference evidence="1" key="1">
    <citation type="submission" date="2022-04" db="EMBL/GenBank/DDBJ databases">
        <authorList>
            <person name="Friedrich I."/>
            <person name="Schneider D."/>
            <person name="Poehlein A."/>
            <person name="Hertel R."/>
            <person name="Daniel R."/>
        </authorList>
    </citation>
    <scope>NUCLEOTIDE SEQUENCE</scope>
</reference>
<keyword evidence="2" id="KW-1185">Reference proteome</keyword>
<sequence length="91" mass="10371">MKMHLMQRISTPTDTTGWREIQRKAMVEPVLVGNAGEYAHLVVMTSSDYARMERMICRLTDLTPAHQREVEDLISFLATSERITTEMANAS</sequence>
<protein>
    <submittedName>
        <fullName evidence="1">Uncharacterized protein</fullName>
    </submittedName>
</protein>
<organism evidence="1 2">
    <name type="scientific">Brevundimonas phage vB_BpoS-Gurke</name>
    <dbReference type="NCBI Taxonomy" id="2948599"/>
    <lineage>
        <taxon>Viruses</taxon>
        <taxon>Duplodnaviria</taxon>
        <taxon>Heunggongvirae</taxon>
        <taxon>Uroviricota</taxon>
        <taxon>Caudoviricetes</taxon>
        <taxon>Jeanschmidtviridae</taxon>
        <taxon>Kikimoravirus</taxon>
        <taxon>Kikimoravirus gurke</taxon>
    </lineage>
</organism>
<name>A0A9E7N5A6_9CAUD</name>
<accession>A0A9E7N5A6</accession>